<keyword evidence="5" id="KW-0804">Transcription</keyword>
<feature type="domain" description="Response regulatory" evidence="8">
    <location>
        <begin position="3"/>
        <end position="119"/>
    </location>
</feature>
<evidence type="ECO:0000256" key="5">
    <source>
        <dbReference type="ARBA" id="ARBA00023163"/>
    </source>
</evidence>
<dbReference type="InterPro" id="IPR016032">
    <property type="entry name" value="Sig_transdc_resp-reg_C-effctor"/>
</dbReference>
<dbReference type="Pfam" id="PF00196">
    <property type="entry name" value="GerE"/>
    <property type="match status" value="1"/>
</dbReference>
<protein>
    <submittedName>
        <fullName evidence="9">Response regulator transcription factor</fullName>
    </submittedName>
</protein>
<evidence type="ECO:0000313" key="10">
    <source>
        <dbReference type="Proteomes" id="UP001281447"/>
    </source>
</evidence>
<dbReference type="CDD" id="cd06170">
    <property type="entry name" value="LuxR_C_like"/>
    <property type="match status" value="1"/>
</dbReference>
<evidence type="ECO:0000256" key="2">
    <source>
        <dbReference type="ARBA" id="ARBA00022553"/>
    </source>
</evidence>
<dbReference type="PANTHER" id="PTHR43214">
    <property type="entry name" value="TWO-COMPONENT RESPONSE REGULATOR"/>
    <property type="match status" value="1"/>
</dbReference>
<evidence type="ECO:0000259" key="8">
    <source>
        <dbReference type="PROSITE" id="PS50110"/>
    </source>
</evidence>
<dbReference type="RefSeq" id="WP_390356627.1">
    <property type="nucleotide sequence ID" value="NZ_JBHUIZ010000013.1"/>
</dbReference>
<name>A0ABU5C2I6_9BACI</name>
<dbReference type="CDD" id="cd17535">
    <property type="entry name" value="REC_NarL-like"/>
    <property type="match status" value="1"/>
</dbReference>
<dbReference type="EMBL" id="JAWDIP010000003">
    <property type="protein sequence ID" value="MDY0393375.1"/>
    <property type="molecule type" value="Genomic_DNA"/>
</dbReference>
<dbReference type="PANTHER" id="PTHR43214:SF43">
    <property type="entry name" value="TWO-COMPONENT RESPONSE REGULATOR"/>
    <property type="match status" value="1"/>
</dbReference>
<dbReference type="InterPro" id="IPR039420">
    <property type="entry name" value="WalR-like"/>
</dbReference>
<evidence type="ECO:0000259" key="7">
    <source>
        <dbReference type="PROSITE" id="PS50043"/>
    </source>
</evidence>
<sequence length="219" mass="24699">MIRILLVEDQKLFSEGIQILIGQEDDMEIIGVANDGVSAIELVDELLPDVVLMEINIPELDGISAAKKMKELAYVPNIVFLTNLPEERLVIEALEVGASGFLSKTLLPENLYRAVRDAYKGQYILSGDVAEMMVRHIKGMALDEQHIVNKKLRGFGVELTQRELDIIMLLFKGYSNQEISNKTGLSIGTIKNYVSIIYNKINIHYRKDAIAFYHQLMES</sequence>
<evidence type="ECO:0000256" key="4">
    <source>
        <dbReference type="ARBA" id="ARBA00023125"/>
    </source>
</evidence>
<proteinExistence type="predicted"/>
<keyword evidence="10" id="KW-1185">Reference proteome</keyword>
<comment type="caution">
    <text evidence="9">The sequence shown here is derived from an EMBL/GenBank/DDBJ whole genome shotgun (WGS) entry which is preliminary data.</text>
</comment>
<dbReference type="InterPro" id="IPR001789">
    <property type="entry name" value="Sig_transdc_resp-reg_receiver"/>
</dbReference>
<evidence type="ECO:0000313" key="9">
    <source>
        <dbReference type="EMBL" id="MDY0393375.1"/>
    </source>
</evidence>
<evidence type="ECO:0000256" key="6">
    <source>
        <dbReference type="PROSITE-ProRule" id="PRU00169"/>
    </source>
</evidence>
<dbReference type="InterPro" id="IPR058245">
    <property type="entry name" value="NreC/VraR/RcsB-like_REC"/>
</dbReference>
<dbReference type="InterPro" id="IPR000792">
    <property type="entry name" value="Tscrpt_reg_LuxR_C"/>
</dbReference>
<organism evidence="9 10">
    <name type="scientific">Tigheibacillus halophilus</name>
    <dbReference type="NCBI Taxonomy" id="361280"/>
    <lineage>
        <taxon>Bacteria</taxon>
        <taxon>Bacillati</taxon>
        <taxon>Bacillota</taxon>
        <taxon>Bacilli</taxon>
        <taxon>Bacillales</taxon>
        <taxon>Bacillaceae</taxon>
        <taxon>Tigheibacillus</taxon>
    </lineage>
</organism>
<keyword evidence="3" id="KW-0805">Transcription regulation</keyword>
<dbReference type="Pfam" id="PF00072">
    <property type="entry name" value="Response_reg"/>
    <property type="match status" value="1"/>
</dbReference>
<dbReference type="InterPro" id="IPR011006">
    <property type="entry name" value="CheY-like_superfamily"/>
</dbReference>
<evidence type="ECO:0000256" key="1">
    <source>
        <dbReference type="ARBA" id="ARBA00004496"/>
    </source>
</evidence>
<dbReference type="SMART" id="SM00448">
    <property type="entry name" value="REC"/>
    <property type="match status" value="1"/>
</dbReference>
<keyword evidence="4" id="KW-0238">DNA-binding</keyword>
<comment type="subcellular location">
    <subcellularLocation>
        <location evidence="1">Cytoplasm</location>
    </subcellularLocation>
</comment>
<dbReference type="SUPFAM" id="SSF46894">
    <property type="entry name" value="C-terminal effector domain of the bipartite response regulators"/>
    <property type="match status" value="1"/>
</dbReference>
<dbReference type="SUPFAM" id="SSF52172">
    <property type="entry name" value="CheY-like"/>
    <property type="match status" value="1"/>
</dbReference>
<accession>A0ABU5C2I6</accession>
<dbReference type="PROSITE" id="PS50043">
    <property type="entry name" value="HTH_LUXR_2"/>
    <property type="match status" value="1"/>
</dbReference>
<keyword evidence="2" id="KW-0597">Phosphoprotein</keyword>
<evidence type="ECO:0000256" key="3">
    <source>
        <dbReference type="ARBA" id="ARBA00023015"/>
    </source>
</evidence>
<dbReference type="PRINTS" id="PR00038">
    <property type="entry name" value="HTHLUXR"/>
</dbReference>
<dbReference type="Gene3D" id="3.40.50.2300">
    <property type="match status" value="1"/>
</dbReference>
<dbReference type="PROSITE" id="PS50110">
    <property type="entry name" value="RESPONSE_REGULATORY"/>
    <property type="match status" value="1"/>
</dbReference>
<dbReference type="Proteomes" id="UP001281447">
    <property type="component" value="Unassembled WGS sequence"/>
</dbReference>
<reference evidence="9 10" key="1">
    <citation type="submission" date="2023-10" db="EMBL/GenBank/DDBJ databases">
        <title>Virgibacillus halophilus 5B73C genome.</title>
        <authorList>
            <person name="Miliotis G."/>
            <person name="Sengupta P."/>
            <person name="Hameed A."/>
            <person name="Chuvochina M."/>
            <person name="Mcdonagh F."/>
            <person name="Simpson A.C."/>
            <person name="Singh N.K."/>
            <person name="Rekha P.D."/>
            <person name="Raman K."/>
            <person name="Hugenholtz P."/>
            <person name="Venkateswaran K."/>
        </authorList>
    </citation>
    <scope>NUCLEOTIDE SEQUENCE [LARGE SCALE GENOMIC DNA]</scope>
    <source>
        <strain evidence="9 10">5B73C</strain>
    </source>
</reference>
<gene>
    <name evidence="9" type="ORF">RWE15_01715</name>
</gene>
<comment type="caution">
    <text evidence="6">Lacks conserved residue(s) required for the propagation of feature annotation.</text>
</comment>
<dbReference type="SMART" id="SM00421">
    <property type="entry name" value="HTH_LUXR"/>
    <property type="match status" value="1"/>
</dbReference>
<feature type="domain" description="HTH luxR-type" evidence="7">
    <location>
        <begin position="152"/>
        <end position="217"/>
    </location>
</feature>